<dbReference type="PANTHER" id="PTHR30287:SF1">
    <property type="entry name" value="INNER MEMBRANE PROTEIN"/>
    <property type="match status" value="1"/>
</dbReference>
<dbReference type="EMBL" id="BMMX01000022">
    <property type="protein sequence ID" value="GGL04093.1"/>
    <property type="molecule type" value="Genomic_DNA"/>
</dbReference>
<feature type="transmembrane region" description="Helical" evidence="6">
    <location>
        <begin position="484"/>
        <end position="506"/>
    </location>
</feature>
<dbReference type="InterPro" id="IPR038766">
    <property type="entry name" value="Membrane_comp_ABC_pdt"/>
</dbReference>
<evidence type="ECO:0000256" key="6">
    <source>
        <dbReference type="SAM" id="Phobius"/>
    </source>
</evidence>
<dbReference type="InterPro" id="IPR003838">
    <property type="entry name" value="ABC3_permease_C"/>
</dbReference>
<proteinExistence type="predicted"/>
<keyword evidence="4 6" id="KW-1133">Transmembrane helix</keyword>
<feature type="transmembrane region" description="Helical" evidence="6">
    <location>
        <begin position="357"/>
        <end position="379"/>
    </location>
</feature>
<dbReference type="Pfam" id="PF02687">
    <property type="entry name" value="FtsX"/>
    <property type="match status" value="2"/>
</dbReference>
<protein>
    <submittedName>
        <fullName evidence="8">ABC transporter permease</fullName>
    </submittedName>
</protein>
<evidence type="ECO:0000313" key="8">
    <source>
        <dbReference type="EMBL" id="GGL04093.1"/>
    </source>
</evidence>
<dbReference type="RefSeq" id="WP_189081112.1">
    <property type="nucleotide sequence ID" value="NZ_BMMX01000022.1"/>
</dbReference>
<feature type="transmembrane region" description="Helical" evidence="6">
    <location>
        <begin position="262"/>
        <end position="287"/>
    </location>
</feature>
<comment type="subcellular location">
    <subcellularLocation>
        <location evidence="1">Cell membrane</location>
        <topology evidence="1">Multi-pass membrane protein</topology>
    </subcellularLocation>
</comment>
<dbReference type="GO" id="GO:0005886">
    <property type="term" value="C:plasma membrane"/>
    <property type="evidence" value="ECO:0007669"/>
    <property type="project" value="UniProtKB-SubCell"/>
</dbReference>
<dbReference type="Proteomes" id="UP000656042">
    <property type="component" value="Unassembled WGS sequence"/>
</dbReference>
<evidence type="ECO:0000256" key="2">
    <source>
        <dbReference type="ARBA" id="ARBA00022475"/>
    </source>
</evidence>
<evidence type="ECO:0000259" key="7">
    <source>
        <dbReference type="Pfam" id="PF02687"/>
    </source>
</evidence>
<keyword evidence="2" id="KW-1003">Cell membrane</keyword>
<feature type="transmembrane region" description="Helical" evidence="6">
    <location>
        <begin position="437"/>
        <end position="457"/>
    </location>
</feature>
<evidence type="ECO:0000256" key="5">
    <source>
        <dbReference type="ARBA" id="ARBA00023136"/>
    </source>
</evidence>
<comment type="caution">
    <text evidence="8">The sequence shown here is derived from an EMBL/GenBank/DDBJ whole genome shotgun (WGS) entry which is preliminary data.</text>
</comment>
<evidence type="ECO:0000256" key="3">
    <source>
        <dbReference type="ARBA" id="ARBA00022692"/>
    </source>
</evidence>
<keyword evidence="9" id="KW-1185">Reference proteome</keyword>
<name>A0A8J3C3D1_9ACTN</name>
<feature type="transmembrane region" description="Helical" evidence="6">
    <location>
        <begin position="671"/>
        <end position="697"/>
    </location>
</feature>
<feature type="transmembrane region" description="Helical" evidence="6">
    <location>
        <begin position="315"/>
        <end position="337"/>
    </location>
</feature>
<evidence type="ECO:0000256" key="1">
    <source>
        <dbReference type="ARBA" id="ARBA00004651"/>
    </source>
</evidence>
<organism evidence="8 9">
    <name type="scientific">Mangrovihabitans endophyticus</name>
    <dbReference type="NCBI Taxonomy" id="1751298"/>
    <lineage>
        <taxon>Bacteria</taxon>
        <taxon>Bacillati</taxon>
        <taxon>Actinomycetota</taxon>
        <taxon>Actinomycetes</taxon>
        <taxon>Micromonosporales</taxon>
        <taxon>Micromonosporaceae</taxon>
        <taxon>Mangrovihabitans</taxon>
    </lineage>
</organism>
<reference evidence="8" key="1">
    <citation type="journal article" date="2014" name="Int. J. Syst. Evol. Microbiol.">
        <title>Complete genome sequence of Corynebacterium casei LMG S-19264T (=DSM 44701T), isolated from a smear-ripened cheese.</title>
        <authorList>
            <consortium name="US DOE Joint Genome Institute (JGI-PGF)"/>
            <person name="Walter F."/>
            <person name="Albersmeier A."/>
            <person name="Kalinowski J."/>
            <person name="Ruckert C."/>
        </authorList>
    </citation>
    <scope>NUCLEOTIDE SEQUENCE</scope>
    <source>
        <strain evidence="8">CGMCC 4.7299</strain>
    </source>
</reference>
<dbReference type="AlphaFoldDB" id="A0A8J3C3D1"/>
<feature type="transmembrane region" description="Helical" evidence="6">
    <location>
        <begin position="405"/>
        <end position="425"/>
    </location>
</feature>
<feature type="transmembrane region" description="Helical" evidence="6">
    <location>
        <begin position="761"/>
        <end position="781"/>
    </location>
</feature>
<reference evidence="8" key="2">
    <citation type="submission" date="2020-09" db="EMBL/GenBank/DDBJ databases">
        <authorList>
            <person name="Sun Q."/>
            <person name="Zhou Y."/>
        </authorList>
    </citation>
    <scope>NUCLEOTIDE SEQUENCE</scope>
    <source>
        <strain evidence="8">CGMCC 4.7299</strain>
    </source>
</reference>
<evidence type="ECO:0000313" key="9">
    <source>
        <dbReference type="Proteomes" id="UP000656042"/>
    </source>
</evidence>
<keyword evidence="5 6" id="KW-0472">Membrane</keyword>
<sequence>MRLAWQTVRHRRAAFAGTFVAIAAGVALVSGAGSLAASSRPQAPDRYDASTVAVHSPSVGQDEYGNPEYRSWTTPEAVRIASGLRAVPGVRAAVADPVFYVQRIAAGRPAGDAEASLRDGHSWPAAALGGYRLTAGRPPVRRGEVVAGDPACQGAEPCHGGASPGDLVVPGETVRVLTADGPQTWTVTGTADGPGWYVPADDALRRSSGVRVIGLLVDGDPAAVAQSVRRVVGDRGTVLAGSDRGALEPDAVSRVRWLGAQLLIAMVSLSVFVTVFVVAATCGLGAAQRRRETGLLRAVGATPGQVRRTMVAETLVVGAAAGLTGVPAGALAAPLLAGPLVRAGLEPAGFTVTAQPVAWAAAYILGVVVALAGAVVAAWRSSRVPPLEALRETAAERRAMTPARWLAGVLGAVGGTVLLALLPRVPLTQRTTAGTGAAMLLIGAAALLAPVLIGPLVRAVTWPVRRSATALLVREGTRTAARRTAATAAPALLAVAFTVLLTGMVATIEGVEGTDRAADIPAALVLAPDGAPGLAAAAVRGQPGRSALPTRVLVGHGGATEGLDAAGVDGPDRGAVLTPATAARLGLRRGDDVRLWWADGTAARVPVRAVTRDAPAGLCLPRALVREHDPVALTPVVLLDGAPVPATGARTMSARAYVQIDIDAEGRLVRLFLWVLLGLTAGYAVLAVANTMAMSTAGRRAEFRTLRLAGAAAGQAKLVAVAEALLAVVAGTLLGAVVAAVALTGVRDAVAAELQRAVPLVVPWGAASLVALVCAVAATLASVTPRLVRAETAGSGR</sequence>
<accession>A0A8J3C3D1</accession>
<gene>
    <name evidence="8" type="ORF">GCM10012284_43480</name>
</gene>
<evidence type="ECO:0000256" key="4">
    <source>
        <dbReference type="ARBA" id="ARBA00022989"/>
    </source>
</evidence>
<feature type="transmembrane region" description="Helical" evidence="6">
    <location>
        <begin position="718"/>
        <end position="741"/>
    </location>
</feature>
<dbReference type="PANTHER" id="PTHR30287">
    <property type="entry name" value="MEMBRANE COMPONENT OF PREDICTED ABC SUPERFAMILY METABOLITE UPTAKE TRANSPORTER"/>
    <property type="match status" value="1"/>
</dbReference>
<feature type="domain" description="ABC3 transporter permease C-terminal" evidence="7">
    <location>
        <begin position="265"/>
        <end position="386"/>
    </location>
</feature>
<feature type="domain" description="ABC3 transporter permease C-terminal" evidence="7">
    <location>
        <begin position="675"/>
        <end position="786"/>
    </location>
</feature>
<keyword evidence="3 6" id="KW-0812">Transmembrane</keyword>